<accession>A0A514EC40</accession>
<organism evidence="1 2">
    <name type="scientific">Xanthomonas cerealis pv. cerealis</name>
    <dbReference type="NCBI Taxonomy" id="152263"/>
    <lineage>
        <taxon>Bacteria</taxon>
        <taxon>Pseudomonadati</taxon>
        <taxon>Pseudomonadota</taxon>
        <taxon>Gammaproteobacteria</taxon>
        <taxon>Lysobacterales</taxon>
        <taxon>Lysobacteraceae</taxon>
        <taxon>Xanthomonas</taxon>
        <taxon>Xanthomonas translucens group</taxon>
        <taxon>Xanthomonas cerealis</taxon>
    </lineage>
</organism>
<reference evidence="1 2" key="1">
    <citation type="submission" date="2019-03" db="EMBL/GenBank/DDBJ databases">
        <title>Tal1 in Xanthomonas translucens pv. cerealis Contributes to Virulence in Bacterial Leaf Streak of Wheat.</title>
        <authorList>
            <person name="Shah S.M.A."/>
            <person name="Haq F."/>
            <person name="Ma W."/>
            <person name="Xu X."/>
            <person name="Wang S."/>
            <person name="Xu Z."/>
            <person name="Zou L."/>
            <person name="Zhu B."/>
            <person name="Chen G."/>
        </authorList>
    </citation>
    <scope>NUCLEOTIDE SEQUENCE [LARGE SCALE GENOMIC DNA]</scope>
    <source>
        <strain evidence="1 2">01</strain>
    </source>
</reference>
<keyword evidence="2" id="KW-1185">Reference proteome</keyword>
<protein>
    <submittedName>
        <fullName evidence="1">Uncharacterized protein</fullName>
    </submittedName>
</protein>
<sequence length="109" mass="11724">MVGRQARRRDALTNGGGQPACLRDADGTLCFPLISGFAQIDPLALGLRRAQAPPVRIQSLDVGGHSVPLTAELHLPPHSHDIEVGFTAINLRQPALRVAAMERQHIEPP</sequence>
<dbReference type="AlphaFoldDB" id="A0A514EC40"/>
<dbReference type="EMBL" id="CP038228">
    <property type="protein sequence ID" value="QDI03597.1"/>
    <property type="molecule type" value="Genomic_DNA"/>
</dbReference>
<dbReference type="RefSeq" id="WP_142742170.1">
    <property type="nucleotide sequence ID" value="NZ_CP038228.1"/>
</dbReference>
<name>A0A514EC40_9XANT</name>
<evidence type="ECO:0000313" key="2">
    <source>
        <dbReference type="Proteomes" id="UP000319349"/>
    </source>
</evidence>
<dbReference type="Proteomes" id="UP000319349">
    <property type="component" value="Chromosome"/>
</dbReference>
<evidence type="ECO:0000313" key="1">
    <source>
        <dbReference type="EMBL" id="QDI03597.1"/>
    </source>
</evidence>
<gene>
    <name evidence="1" type="ORF">E4A48_07685</name>
</gene>
<proteinExistence type="predicted"/>